<comment type="caution">
    <text evidence="7">The sequence shown here is derived from an EMBL/GenBank/DDBJ whole genome shotgun (WGS) entry which is preliminary data.</text>
</comment>
<keyword evidence="1 7" id="KW-0808">Transferase</keyword>
<dbReference type="InterPro" id="IPR017441">
    <property type="entry name" value="Protein_kinase_ATP_BS"/>
</dbReference>
<dbReference type="GO" id="GO:0004674">
    <property type="term" value="F:protein serine/threonine kinase activity"/>
    <property type="evidence" value="ECO:0007669"/>
    <property type="project" value="UniProtKB-EC"/>
</dbReference>
<dbReference type="EC" id="2.7.11.1" evidence="7"/>
<dbReference type="Gene3D" id="2.130.10.10">
    <property type="entry name" value="YVTN repeat-like/Quinoprotein amine dehydrogenase"/>
    <property type="match status" value="2"/>
</dbReference>
<name>A0A7K0CPX1_9ACTN</name>
<sequence length="675" mass="70973">MGLRTGDPGAVGDYVLEARLGSGGMGTVYLARDRAGRPVAVKVVHRHLADDAEFRERFAREVSAARRVTGASTVRVLDAGVADDVPWMATEFVAAPALQAQVEAHGPLGEAELRRLAAGLAAALRDIHRAGVVHRDLKPGNVLLAADGPRVIDFGVSRAADHHTLTVTGRVIGSPPFMAPEQLARPRDVGPAADVFALGALLVYAATGAGPFDDDSPYLIAHRVVAAPADLGGTPEWLRPLVRRCLAKDPGERPTPAEVLAAVSGPGRRVRLRLRVGRAVRRGVAVGLAVGLLAVVGADGRSEDAVRGVVAGTPEGWRPWATRLLPNVHEGPTCAPPTQGALFCAQGSGPLTRFDPATGRAEWRKKYTGEEYPVPHLLAASSDLVLVQTEGDGTELAVHVVDAATGTTLWHQVKDSKYVAVAPVSGISRGVVALVNEGAVIGYEGRSGRRLWSRTLPYTEACGLRMLDDVVVTSCATSDENSMTTVVAAFRTRDGERLWSRTHPYLLKPLAADAEKIVVGVSTSDRRRLGILDPDTGRLGVLAEQPDPLMDPDPPGVLAADVYYESADDSTVSAVDLRTGRRLWRRTLEFDSPGAPAVGDRLVLVSSPTGRVAALDRATGEVRWTSGPAPGARLPLGVGGFTPGILGSALYVPCGGGILFSLDVNAPDPQPPTAA</sequence>
<evidence type="ECO:0000256" key="2">
    <source>
        <dbReference type="ARBA" id="ARBA00022741"/>
    </source>
</evidence>
<dbReference type="PANTHER" id="PTHR43289:SF34">
    <property type="entry name" value="SERINE_THREONINE-PROTEIN KINASE YBDM-RELATED"/>
    <property type="match status" value="1"/>
</dbReference>
<keyword evidence="4 5" id="KW-0067">ATP-binding</keyword>
<dbReference type="SMART" id="SM00564">
    <property type="entry name" value="PQQ"/>
    <property type="match status" value="2"/>
</dbReference>
<dbReference type="InterPro" id="IPR008271">
    <property type="entry name" value="Ser/Thr_kinase_AS"/>
</dbReference>
<dbReference type="PROSITE" id="PS00108">
    <property type="entry name" value="PROTEIN_KINASE_ST"/>
    <property type="match status" value="1"/>
</dbReference>
<keyword evidence="3 7" id="KW-0418">Kinase</keyword>
<evidence type="ECO:0000259" key="6">
    <source>
        <dbReference type="PROSITE" id="PS50011"/>
    </source>
</evidence>
<dbReference type="InterPro" id="IPR015943">
    <property type="entry name" value="WD40/YVTN_repeat-like_dom_sf"/>
</dbReference>
<accession>A0A7K0CPX1</accession>
<dbReference type="Proteomes" id="UP000466345">
    <property type="component" value="Unassembled WGS sequence"/>
</dbReference>
<organism evidence="7 8">
    <name type="scientific">Streptomyces smaragdinus</name>
    <dbReference type="NCBI Taxonomy" id="2585196"/>
    <lineage>
        <taxon>Bacteria</taxon>
        <taxon>Bacillati</taxon>
        <taxon>Actinomycetota</taxon>
        <taxon>Actinomycetes</taxon>
        <taxon>Kitasatosporales</taxon>
        <taxon>Streptomycetaceae</taxon>
        <taxon>Streptomyces</taxon>
    </lineage>
</organism>
<evidence type="ECO:0000256" key="4">
    <source>
        <dbReference type="ARBA" id="ARBA00022840"/>
    </source>
</evidence>
<proteinExistence type="predicted"/>
<dbReference type="CDD" id="cd14014">
    <property type="entry name" value="STKc_PknB_like"/>
    <property type="match status" value="1"/>
</dbReference>
<dbReference type="InterPro" id="IPR011009">
    <property type="entry name" value="Kinase-like_dom_sf"/>
</dbReference>
<dbReference type="Pfam" id="PF13360">
    <property type="entry name" value="PQQ_2"/>
    <property type="match status" value="2"/>
</dbReference>
<dbReference type="EMBL" id="WEGJ01000035">
    <property type="protein sequence ID" value="MQY15540.1"/>
    <property type="molecule type" value="Genomic_DNA"/>
</dbReference>
<dbReference type="Pfam" id="PF00069">
    <property type="entry name" value="Pkinase"/>
    <property type="match status" value="1"/>
</dbReference>
<evidence type="ECO:0000256" key="1">
    <source>
        <dbReference type="ARBA" id="ARBA00022679"/>
    </source>
</evidence>
<dbReference type="PROSITE" id="PS00107">
    <property type="entry name" value="PROTEIN_KINASE_ATP"/>
    <property type="match status" value="1"/>
</dbReference>
<dbReference type="AlphaFoldDB" id="A0A7K0CPX1"/>
<dbReference type="Gene3D" id="3.30.200.20">
    <property type="entry name" value="Phosphorylase Kinase, domain 1"/>
    <property type="match status" value="1"/>
</dbReference>
<feature type="domain" description="Protein kinase" evidence="6">
    <location>
        <begin position="14"/>
        <end position="272"/>
    </location>
</feature>
<dbReference type="Gene3D" id="1.10.510.10">
    <property type="entry name" value="Transferase(Phosphotransferase) domain 1"/>
    <property type="match status" value="1"/>
</dbReference>
<feature type="binding site" evidence="5">
    <location>
        <position position="42"/>
    </location>
    <ligand>
        <name>ATP</name>
        <dbReference type="ChEBI" id="CHEBI:30616"/>
    </ligand>
</feature>
<dbReference type="InterPro" id="IPR002372">
    <property type="entry name" value="PQQ_rpt_dom"/>
</dbReference>
<protein>
    <submittedName>
        <fullName evidence="7">Serine/threonine-protein kinase PknD</fullName>
        <ecNumber evidence="7">2.7.11.1</ecNumber>
    </submittedName>
</protein>
<dbReference type="SMART" id="SM00220">
    <property type="entry name" value="S_TKc"/>
    <property type="match status" value="1"/>
</dbReference>
<dbReference type="InterPro" id="IPR018391">
    <property type="entry name" value="PQQ_b-propeller_rpt"/>
</dbReference>
<evidence type="ECO:0000313" key="7">
    <source>
        <dbReference type="EMBL" id="MQY15540.1"/>
    </source>
</evidence>
<dbReference type="SUPFAM" id="SSF56112">
    <property type="entry name" value="Protein kinase-like (PK-like)"/>
    <property type="match status" value="1"/>
</dbReference>
<dbReference type="InterPro" id="IPR011047">
    <property type="entry name" value="Quinoprotein_ADH-like_sf"/>
</dbReference>
<evidence type="ECO:0000256" key="3">
    <source>
        <dbReference type="ARBA" id="ARBA00022777"/>
    </source>
</evidence>
<gene>
    <name evidence="7" type="primary">pknD_20</name>
    <name evidence="7" type="ORF">SRB5_57230</name>
</gene>
<evidence type="ECO:0000256" key="5">
    <source>
        <dbReference type="PROSITE-ProRule" id="PRU10141"/>
    </source>
</evidence>
<dbReference type="PANTHER" id="PTHR43289">
    <property type="entry name" value="MITOGEN-ACTIVATED PROTEIN KINASE KINASE KINASE 20-RELATED"/>
    <property type="match status" value="1"/>
</dbReference>
<dbReference type="PROSITE" id="PS50011">
    <property type="entry name" value="PROTEIN_KINASE_DOM"/>
    <property type="match status" value="1"/>
</dbReference>
<evidence type="ECO:0000313" key="8">
    <source>
        <dbReference type="Proteomes" id="UP000466345"/>
    </source>
</evidence>
<dbReference type="SUPFAM" id="SSF50998">
    <property type="entry name" value="Quinoprotein alcohol dehydrogenase-like"/>
    <property type="match status" value="1"/>
</dbReference>
<dbReference type="GO" id="GO:0005524">
    <property type="term" value="F:ATP binding"/>
    <property type="evidence" value="ECO:0007669"/>
    <property type="project" value="UniProtKB-UniRule"/>
</dbReference>
<keyword evidence="8" id="KW-1185">Reference proteome</keyword>
<reference evidence="7 8" key="1">
    <citation type="submission" date="2019-10" db="EMBL/GenBank/DDBJ databases">
        <title>Streptomyces smaragdinus sp. nov. and Streptomyces fabii sp. nov., isolated from the gut of fungus growing-termite Macrotermes natalensis.</title>
        <authorList>
            <person name="Schwitalla J."/>
            <person name="Benndorf R."/>
            <person name="Martin K."/>
            <person name="De Beer W."/>
            <person name="Kaster A.-K."/>
            <person name="Vollmers J."/>
            <person name="Poulsen M."/>
            <person name="Beemelmanns C."/>
        </authorList>
    </citation>
    <scope>NUCLEOTIDE SEQUENCE [LARGE SCALE GENOMIC DNA]</scope>
    <source>
        <strain evidence="7 8">RB5</strain>
    </source>
</reference>
<dbReference type="InterPro" id="IPR000719">
    <property type="entry name" value="Prot_kinase_dom"/>
</dbReference>
<keyword evidence="2 5" id="KW-0547">Nucleotide-binding</keyword>